<keyword evidence="2" id="KW-0812">Transmembrane</keyword>
<feature type="region of interest" description="Disordered" evidence="1">
    <location>
        <begin position="1"/>
        <end position="29"/>
    </location>
</feature>
<dbReference type="EMBL" id="JACHLL010000001">
    <property type="protein sequence ID" value="MBB6340471.1"/>
    <property type="molecule type" value="Genomic_DNA"/>
</dbReference>
<protein>
    <submittedName>
        <fullName evidence="3">Uroporphyrin-3 C-methyltransferase</fullName>
        <ecNumber evidence="3">2.1.1.107</ecNumber>
    </submittedName>
</protein>
<keyword evidence="3" id="KW-0808">Transferase</keyword>
<dbReference type="Proteomes" id="UP000557193">
    <property type="component" value="Unassembled WGS sequence"/>
</dbReference>
<dbReference type="EC" id="2.1.1.107" evidence="3"/>
<accession>A0A7X0BQH1</accession>
<dbReference type="PANTHER" id="PTHR38043:SF1">
    <property type="entry name" value="PROTEIN HEMX"/>
    <property type="match status" value="1"/>
</dbReference>
<evidence type="ECO:0000256" key="2">
    <source>
        <dbReference type="SAM" id="Phobius"/>
    </source>
</evidence>
<evidence type="ECO:0000313" key="3">
    <source>
        <dbReference type="EMBL" id="MBB6340471.1"/>
    </source>
</evidence>
<dbReference type="PANTHER" id="PTHR38043">
    <property type="entry name" value="PROTEIN HEMX"/>
    <property type="match status" value="1"/>
</dbReference>
<comment type="caution">
    <text evidence="3">The sequence shown here is derived from an EMBL/GenBank/DDBJ whole genome shotgun (WGS) entry which is preliminary data.</text>
</comment>
<keyword evidence="4" id="KW-1185">Reference proteome</keyword>
<sequence length="381" mass="41142">MSDAVSTSLEQPAAAAPSEKPQPAPAPAAAAKRGNGLALLSLLVAAAAGGVAGWSLLQQQAQQAREQLLIKQLNEATGATQSLAQRDQQLQARLAELPTPAQLEERQRLLATVQGEQQVLAERLDRLLGESREHWRLAEAEHLLRLATLRLKALQDINSAEALVKAADDILREQDDPASFAAREQLALSLEALRSLPKPDRTGLFLQLAALREQVGGVQSLRPQFEKGAADNLNLLSEGDGQSWWADVWETVSPYFRIEFNAAQSVRPQLTGQGLAQVQLSISLALEQAQWAALNAQQDIYANALKQAEQNLTTYFNLDTPQSQALLARIQALGTQPVAVAVPDLDPALAALQTYLRRHDSINAQPLPETPAAAVQEEPAP</sequence>
<evidence type="ECO:0000256" key="1">
    <source>
        <dbReference type="SAM" id="MobiDB-lite"/>
    </source>
</evidence>
<keyword evidence="2" id="KW-1133">Transmembrane helix</keyword>
<dbReference type="AlphaFoldDB" id="A0A7X0BQH1"/>
<dbReference type="RefSeq" id="WP_184680526.1">
    <property type="nucleotide sequence ID" value="NZ_JACHLL010000001.1"/>
</dbReference>
<keyword evidence="2" id="KW-0472">Membrane</keyword>
<dbReference type="GO" id="GO:0004851">
    <property type="term" value="F:uroporphyrin-III C-methyltransferase activity"/>
    <property type="evidence" value="ECO:0007669"/>
    <property type="project" value="UniProtKB-EC"/>
</dbReference>
<organism evidence="3 4">
    <name type="scientific">Pseudomonas fluvialis</name>
    <dbReference type="NCBI Taxonomy" id="1793966"/>
    <lineage>
        <taxon>Bacteria</taxon>
        <taxon>Pseudomonadati</taxon>
        <taxon>Pseudomonadota</taxon>
        <taxon>Gammaproteobacteria</taxon>
        <taxon>Pseudomonadales</taxon>
        <taxon>Pseudomonadaceae</taxon>
        <taxon>Pseudomonas</taxon>
    </lineage>
</organism>
<feature type="transmembrane region" description="Helical" evidence="2">
    <location>
        <begin position="37"/>
        <end position="57"/>
    </location>
</feature>
<reference evidence="3 4" key="1">
    <citation type="submission" date="2020-08" db="EMBL/GenBank/DDBJ databases">
        <title>Functional genomics of gut bacteria from endangered species of beetles.</title>
        <authorList>
            <person name="Carlos-Shanley C."/>
        </authorList>
    </citation>
    <scope>NUCLEOTIDE SEQUENCE [LARGE SCALE GENOMIC DNA]</scope>
    <source>
        <strain evidence="3 4">S00202</strain>
    </source>
</reference>
<proteinExistence type="predicted"/>
<gene>
    <name evidence="3" type="ORF">HNP49_000621</name>
</gene>
<dbReference type="GO" id="GO:0032259">
    <property type="term" value="P:methylation"/>
    <property type="evidence" value="ECO:0007669"/>
    <property type="project" value="UniProtKB-KW"/>
</dbReference>
<keyword evidence="3" id="KW-0489">Methyltransferase</keyword>
<name>A0A7X0BQH1_9PSED</name>
<evidence type="ECO:0000313" key="4">
    <source>
        <dbReference type="Proteomes" id="UP000557193"/>
    </source>
</evidence>
<dbReference type="Pfam" id="PF04375">
    <property type="entry name" value="HemX"/>
    <property type="match status" value="1"/>
</dbReference>
<feature type="compositionally biased region" description="Low complexity" evidence="1">
    <location>
        <begin position="10"/>
        <end position="19"/>
    </location>
</feature>
<dbReference type="InterPro" id="IPR007470">
    <property type="entry name" value="HemX"/>
</dbReference>